<sequence length="345" mass="38564">MNLAWKEIKKNKARFLILGSIIFLVSFLTFMISGLSNGLSQDNASLIKDLPDGHFYMNADAEENYLASKIDKEIEEKILAENKNAAALAIQIGFINDNQDKQHSVAFVTAAAQSPFFDEVQKGEVIVDRSLKEEGVKIGDKVKNNQYEGELIVKGFADHKKFSHAPAAFINQEDYQEIFRQNEMQFIFLPMNDEIQSFSGLQSFTNDEFLSTIPSYSAEQLSLNMISWFLIVISGMLFTIFFYMMNVQKIGLYGILKAIGMKTRSLFVMMWSQMIIITLISLSISVLLSQVLESVAPEGLPFYLPAETSLQLSLVFAAVGFIGATLSGIQIKKVEPLKAIQQGEG</sequence>
<dbReference type="PANTHER" id="PTHR43738">
    <property type="entry name" value="ABC TRANSPORTER, MEMBRANE PROTEIN"/>
    <property type="match status" value="1"/>
</dbReference>
<feature type="transmembrane region" description="Helical" evidence="11">
    <location>
        <begin position="308"/>
        <end position="329"/>
    </location>
</feature>
<evidence type="ECO:0000256" key="8">
    <source>
        <dbReference type="ARBA" id="ARBA00022989"/>
    </source>
</evidence>
<keyword evidence="8 11" id="KW-1133">Transmembrane helix</keyword>
<keyword evidence="14" id="KW-1185">Reference proteome</keyword>
<evidence type="ECO:0000256" key="2">
    <source>
        <dbReference type="ARBA" id="ARBA00008697"/>
    </source>
</evidence>
<comment type="similarity">
    <text evidence="2">Belongs to the ABC-4 integral membrane protein family. HrtB subfamily.</text>
</comment>
<feature type="transmembrane region" description="Helical" evidence="11">
    <location>
        <begin position="225"/>
        <end position="245"/>
    </location>
</feature>
<keyword evidence="6" id="KW-1003">Cell membrane</keyword>
<evidence type="ECO:0000256" key="3">
    <source>
        <dbReference type="ARBA" id="ARBA00011131"/>
    </source>
</evidence>
<evidence type="ECO:0000256" key="9">
    <source>
        <dbReference type="ARBA" id="ARBA00023136"/>
    </source>
</evidence>
<dbReference type="PANTHER" id="PTHR43738:SF1">
    <property type="entry name" value="HEMIN TRANSPORT SYSTEM PERMEASE PROTEIN HRTB-RELATED"/>
    <property type="match status" value="1"/>
</dbReference>
<evidence type="ECO:0000256" key="1">
    <source>
        <dbReference type="ARBA" id="ARBA00004651"/>
    </source>
</evidence>
<comment type="subunit">
    <text evidence="3">The complex is composed of two ATP-binding proteins (HrtA), two transmembrane proteins (HrtB) and a solute-binding protein.</text>
</comment>
<reference evidence="13 14" key="1">
    <citation type="submission" date="2019-11" db="EMBL/GenBank/DDBJ databases">
        <title>Bacillus idriensis genome.</title>
        <authorList>
            <person name="Konopka E.N."/>
            <person name="Newman J.D."/>
        </authorList>
    </citation>
    <scope>NUCLEOTIDE SEQUENCE [LARGE SCALE GENOMIC DNA]</scope>
    <source>
        <strain evidence="13 14">DSM 19097</strain>
    </source>
</reference>
<evidence type="ECO:0000256" key="11">
    <source>
        <dbReference type="SAM" id="Phobius"/>
    </source>
</evidence>
<evidence type="ECO:0000259" key="12">
    <source>
        <dbReference type="Pfam" id="PF02687"/>
    </source>
</evidence>
<keyword evidence="7 11" id="KW-0812">Transmembrane</keyword>
<dbReference type="EMBL" id="WKKF01000008">
    <property type="protein sequence ID" value="MRX56116.1"/>
    <property type="molecule type" value="Genomic_DNA"/>
</dbReference>
<dbReference type="AlphaFoldDB" id="A0A6I2MGF6"/>
<dbReference type="InterPro" id="IPR003838">
    <property type="entry name" value="ABC3_permease_C"/>
</dbReference>
<dbReference type="InterPro" id="IPR051125">
    <property type="entry name" value="ABC-4/HrtB_transporter"/>
</dbReference>
<feature type="transmembrane region" description="Helical" evidence="11">
    <location>
        <begin position="266"/>
        <end position="288"/>
    </location>
</feature>
<name>A0A6I2MGF6_9BACI</name>
<evidence type="ECO:0000256" key="4">
    <source>
        <dbReference type="ARBA" id="ARBA00016962"/>
    </source>
</evidence>
<dbReference type="RefSeq" id="WP_070875119.1">
    <property type="nucleotide sequence ID" value="NZ_CAJGAA010000005.1"/>
</dbReference>
<evidence type="ECO:0000313" key="14">
    <source>
        <dbReference type="Proteomes" id="UP000441585"/>
    </source>
</evidence>
<evidence type="ECO:0000256" key="7">
    <source>
        <dbReference type="ARBA" id="ARBA00022692"/>
    </source>
</evidence>
<dbReference type="Proteomes" id="UP000441585">
    <property type="component" value="Unassembled WGS sequence"/>
</dbReference>
<evidence type="ECO:0000256" key="6">
    <source>
        <dbReference type="ARBA" id="ARBA00022475"/>
    </source>
</evidence>
<comment type="function">
    <text evidence="10">Part of the ABC transporter complex hrt involved in hemin import. Responsible for the translocation of the substrate across the membrane.</text>
</comment>
<evidence type="ECO:0000256" key="10">
    <source>
        <dbReference type="ARBA" id="ARBA00024973"/>
    </source>
</evidence>
<dbReference type="GO" id="GO:0005886">
    <property type="term" value="C:plasma membrane"/>
    <property type="evidence" value="ECO:0007669"/>
    <property type="project" value="UniProtKB-SubCell"/>
</dbReference>
<protein>
    <recommendedName>
        <fullName evidence="4">Putative hemin transport system permease protein HrtB</fullName>
    </recommendedName>
</protein>
<keyword evidence="9 11" id="KW-0472">Membrane</keyword>
<comment type="caution">
    <text evidence="13">The sequence shown here is derived from an EMBL/GenBank/DDBJ whole genome shotgun (WGS) entry which is preliminary data.</text>
</comment>
<evidence type="ECO:0000313" key="13">
    <source>
        <dbReference type="EMBL" id="MRX56116.1"/>
    </source>
</evidence>
<gene>
    <name evidence="13" type="ORF">GJU41_19340</name>
</gene>
<dbReference type="Pfam" id="PF02687">
    <property type="entry name" value="FtsX"/>
    <property type="match status" value="1"/>
</dbReference>
<accession>A0A6I2MGF6</accession>
<comment type="subcellular location">
    <subcellularLocation>
        <location evidence="1">Cell membrane</location>
        <topology evidence="1">Multi-pass membrane protein</topology>
    </subcellularLocation>
</comment>
<feature type="domain" description="ABC3 transporter permease C-terminal" evidence="12">
    <location>
        <begin position="224"/>
        <end position="336"/>
    </location>
</feature>
<evidence type="ECO:0000256" key="5">
    <source>
        <dbReference type="ARBA" id="ARBA00022448"/>
    </source>
</evidence>
<organism evidence="13 14">
    <name type="scientific">Metabacillus idriensis</name>
    <dbReference type="NCBI Taxonomy" id="324768"/>
    <lineage>
        <taxon>Bacteria</taxon>
        <taxon>Bacillati</taxon>
        <taxon>Bacillota</taxon>
        <taxon>Bacilli</taxon>
        <taxon>Bacillales</taxon>
        <taxon>Bacillaceae</taxon>
        <taxon>Metabacillus</taxon>
    </lineage>
</organism>
<proteinExistence type="inferred from homology"/>
<keyword evidence="5" id="KW-0813">Transport</keyword>